<dbReference type="EMBL" id="JBHUNP010000001">
    <property type="protein sequence ID" value="MFD2649196.1"/>
    <property type="molecule type" value="Genomic_DNA"/>
</dbReference>
<name>A0ABW5QP63_9HYPH</name>
<organism evidence="1 2">
    <name type="scientific">Devosia albogilva</name>
    <dbReference type="NCBI Taxonomy" id="429726"/>
    <lineage>
        <taxon>Bacteria</taxon>
        <taxon>Pseudomonadati</taxon>
        <taxon>Pseudomonadota</taxon>
        <taxon>Alphaproteobacteria</taxon>
        <taxon>Hyphomicrobiales</taxon>
        <taxon>Devosiaceae</taxon>
        <taxon>Devosia</taxon>
    </lineage>
</organism>
<proteinExistence type="predicted"/>
<gene>
    <name evidence="1" type="ORF">ACFSX5_15510</name>
</gene>
<evidence type="ECO:0000313" key="2">
    <source>
        <dbReference type="Proteomes" id="UP001597521"/>
    </source>
</evidence>
<keyword evidence="2" id="KW-1185">Reference proteome</keyword>
<sequence length="223" mass="24927">MMEAIFLSAGIPDPKRGPEYAATADTVAIAAAVSSLVHVVLGRRRLVWGGHPAITPIVWAMAEELGVEYGQWVNLYQSNLWEDEFPEDNKRFRNVTYVEAVGVDVDKSVEAMRQRMLTEHEFSAAVFIGGMKGIVDEYELFNKLHPDAAVVPVVSTGGAAIEVGRISAIKDPDLEKDLDYVSLFHRHLDISVREQRYADPALQPDAVEERYWKRHALSAHNEV</sequence>
<dbReference type="Pfam" id="PF18180">
    <property type="entry name" value="LD_cluster3"/>
    <property type="match status" value="1"/>
</dbReference>
<accession>A0ABW5QP63</accession>
<comment type="caution">
    <text evidence="1">The sequence shown here is derived from an EMBL/GenBank/DDBJ whole genome shotgun (WGS) entry which is preliminary data.</text>
</comment>
<dbReference type="Proteomes" id="UP001597521">
    <property type="component" value="Unassembled WGS sequence"/>
</dbReference>
<protein>
    <submittedName>
        <fullName evidence="1">Uncharacterized protein</fullName>
    </submittedName>
</protein>
<dbReference type="RefSeq" id="WP_386834640.1">
    <property type="nucleotide sequence ID" value="NZ_JBHUNP010000001.1"/>
</dbReference>
<reference evidence="2" key="1">
    <citation type="journal article" date="2019" name="Int. J. Syst. Evol. Microbiol.">
        <title>The Global Catalogue of Microorganisms (GCM) 10K type strain sequencing project: providing services to taxonomists for standard genome sequencing and annotation.</title>
        <authorList>
            <consortium name="The Broad Institute Genomics Platform"/>
            <consortium name="The Broad Institute Genome Sequencing Center for Infectious Disease"/>
            <person name="Wu L."/>
            <person name="Ma J."/>
        </authorList>
    </citation>
    <scope>NUCLEOTIDE SEQUENCE [LARGE SCALE GENOMIC DNA]</scope>
    <source>
        <strain evidence="2">CCM 7427</strain>
    </source>
</reference>
<dbReference type="InterPro" id="IPR041197">
    <property type="entry name" value="LD_cluster3"/>
</dbReference>
<evidence type="ECO:0000313" key="1">
    <source>
        <dbReference type="EMBL" id="MFD2649196.1"/>
    </source>
</evidence>